<dbReference type="Proteomes" id="UP000886653">
    <property type="component" value="Unassembled WGS sequence"/>
</dbReference>
<proteinExistence type="predicted"/>
<name>A0A9P6T9R4_9BASI</name>
<reference evidence="1" key="1">
    <citation type="submission" date="2013-11" db="EMBL/GenBank/DDBJ databases">
        <title>Genome sequence of the fusiform rust pathogen reveals effectors for host alternation and coevolution with pine.</title>
        <authorList>
            <consortium name="DOE Joint Genome Institute"/>
            <person name="Smith K."/>
            <person name="Pendleton A."/>
            <person name="Kubisiak T."/>
            <person name="Anderson C."/>
            <person name="Salamov A."/>
            <person name="Aerts A."/>
            <person name="Riley R."/>
            <person name="Clum A."/>
            <person name="Lindquist E."/>
            <person name="Ence D."/>
            <person name="Campbell M."/>
            <person name="Kronenberg Z."/>
            <person name="Feau N."/>
            <person name="Dhillon B."/>
            <person name="Hamelin R."/>
            <person name="Burleigh J."/>
            <person name="Smith J."/>
            <person name="Yandell M."/>
            <person name="Nelson C."/>
            <person name="Grigoriev I."/>
            <person name="Davis J."/>
        </authorList>
    </citation>
    <scope>NUCLEOTIDE SEQUENCE</scope>
    <source>
        <strain evidence="1">G11</strain>
    </source>
</reference>
<accession>A0A9P6T9R4</accession>
<sequence>MTIKMVAEPSRIELDREIIKNTSLAILQPHPALSQSAIESQKTPKLVDTCLSLLPQHIFDLILNQRSPTKAFDQLFRLVFHRTRSRPRLGHHLITPLLRNCSKLFMTSSHTNFPSSAHIPFLLYSVVLAAYEDVRILSTGFLCDPFRGLVLEDRVELDLLQTNCLPSGDLRGCLTIVNLSWYSGFDDSDLIMLRERVGASVAALRLDFTSVTDHGIAHLARGIEESIPNTIDLSSAPYHVEDNEPDRKFSRLKLLSLKGLKGVTDRTMIKLAKFPSLVLIDLNQTSCTQTSRTILNRSIARLVSKSQEHVPQPPIRQFRHPHTDLDHQLFSGKLTLAQKLGWTIHPSTGSSTSALVQIDWIYRSDLPPSTTPSYQKACLHQNLGFYHKSATSASPEPRIDRLLCLILDRLSLPTNTAPQPSQALPRPLPSTDSHVRLKRKAGVSDRVLANDLDELMPNVKRQTVTK</sequence>
<dbReference type="InterPro" id="IPR032675">
    <property type="entry name" value="LRR_dom_sf"/>
</dbReference>
<comment type="caution">
    <text evidence="1">The sequence shown here is derived from an EMBL/GenBank/DDBJ whole genome shotgun (WGS) entry which is preliminary data.</text>
</comment>
<keyword evidence="2" id="KW-1185">Reference proteome</keyword>
<dbReference type="EMBL" id="MU167336">
    <property type="protein sequence ID" value="KAG0142823.1"/>
    <property type="molecule type" value="Genomic_DNA"/>
</dbReference>
<gene>
    <name evidence="1" type="ORF">CROQUDRAFT_661987</name>
</gene>
<organism evidence="1 2">
    <name type="scientific">Cronartium quercuum f. sp. fusiforme G11</name>
    <dbReference type="NCBI Taxonomy" id="708437"/>
    <lineage>
        <taxon>Eukaryota</taxon>
        <taxon>Fungi</taxon>
        <taxon>Dikarya</taxon>
        <taxon>Basidiomycota</taxon>
        <taxon>Pucciniomycotina</taxon>
        <taxon>Pucciniomycetes</taxon>
        <taxon>Pucciniales</taxon>
        <taxon>Coleosporiaceae</taxon>
        <taxon>Cronartium</taxon>
    </lineage>
</organism>
<evidence type="ECO:0000313" key="2">
    <source>
        <dbReference type="Proteomes" id="UP000886653"/>
    </source>
</evidence>
<dbReference type="AlphaFoldDB" id="A0A9P6T9R4"/>
<dbReference type="Gene3D" id="3.80.10.10">
    <property type="entry name" value="Ribonuclease Inhibitor"/>
    <property type="match status" value="1"/>
</dbReference>
<protein>
    <submittedName>
        <fullName evidence="1">Uncharacterized protein</fullName>
    </submittedName>
</protein>
<evidence type="ECO:0000313" key="1">
    <source>
        <dbReference type="EMBL" id="KAG0142823.1"/>
    </source>
</evidence>
<dbReference type="OrthoDB" id="2500022at2759"/>